<evidence type="ECO:0000313" key="2">
    <source>
        <dbReference type="Proteomes" id="UP000790347"/>
    </source>
</evidence>
<name>A0A922HTS5_DERFA</name>
<reference evidence="1" key="2">
    <citation type="journal article" date="2022" name="Res Sq">
        <title>Comparative Genomics Reveals Insights into the Divergent Evolution of Astigmatic Mites and Household Pest Adaptations.</title>
        <authorList>
            <person name="Xiong Q."/>
            <person name="Wan A.T.-Y."/>
            <person name="Liu X.-Y."/>
            <person name="Fung C.S.-H."/>
            <person name="Xiao X."/>
            <person name="Malainual N."/>
            <person name="Hou J."/>
            <person name="Wang L."/>
            <person name="Wang M."/>
            <person name="Yang K."/>
            <person name="Cui Y."/>
            <person name="Leung E."/>
            <person name="Nong W."/>
            <person name="Shin S.-K."/>
            <person name="Au S."/>
            <person name="Jeong K.Y."/>
            <person name="Chew F.T."/>
            <person name="Hui J."/>
            <person name="Leung T.F."/>
            <person name="Tungtrongchitr A."/>
            <person name="Zhong N."/>
            <person name="Liu Z."/>
            <person name="Tsui S."/>
        </authorList>
    </citation>
    <scope>NUCLEOTIDE SEQUENCE</scope>
    <source>
        <strain evidence="1">Derf</strain>
        <tissue evidence="1">Whole organism</tissue>
    </source>
</reference>
<proteinExistence type="predicted"/>
<gene>
    <name evidence="1" type="ORF">DERF_012293</name>
</gene>
<dbReference type="AlphaFoldDB" id="A0A922HTS5"/>
<sequence>MSNIIESKFKNSRSNRRFCSLRCSCALLLVFQMEPSASYKELTMNLYNTAFIFIIIELSHVWSSSRSFSCCSER</sequence>
<protein>
    <submittedName>
        <fullName evidence="1">Uncharacterized protein</fullName>
    </submittedName>
</protein>
<dbReference type="EMBL" id="ASGP02000006">
    <property type="protein sequence ID" value="KAH9501446.1"/>
    <property type="molecule type" value="Genomic_DNA"/>
</dbReference>
<evidence type="ECO:0000313" key="1">
    <source>
        <dbReference type="EMBL" id="KAH9501446.1"/>
    </source>
</evidence>
<dbReference type="Proteomes" id="UP000790347">
    <property type="component" value="Unassembled WGS sequence"/>
</dbReference>
<reference evidence="1" key="1">
    <citation type="submission" date="2013-05" db="EMBL/GenBank/DDBJ databases">
        <authorList>
            <person name="Yim A.K.Y."/>
            <person name="Chan T.F."/>
            <person name="Ji K.M."/>
            <person name="Liu X.Y."/>
            <person name="Zhou J.W."/>
            <person name="Li R.Q."/>
            <person name="Yang K.Y."/>
            <person name="Li J."/>
            <person name="Li M."/>
            <person name="Law P.T.W."/>
            <person name="Wu Y.L."/>
            <person name="Cai Z.L."/>
            <person name="Qin H."/>
            <person name="Bao Y."/>
            <person name="Leung R.K.K."/>
            <person name="Ng P.K.S."/>
            <person name="Zou J."/>
            <person name="Zhong X.J."/>
            <person name="Ran P.X."/>
            <person name="Zhong N.S."/>
            <person name="Liu Z.G."/>
            <person name="Tsui S.K.W."/>
        </authorList>
    </citation>
    <scope>NUCLEOTIDE SEQUENCE</scope>
    <source>
        <strain evidence="1">Derf</strain>
        <tissue evidence="1">Whole organism</tissue>
    </source>
</reference>
<comment type="caution">
    <text evidence="1">The sequence shown here is derived from an EMBL/GenBank/DDBJ whole genome shotgun (WGS) entry which is preliminary data.</text>
</comment>
<accession>A0A922HTS5</accession>
<organism evidence="1 2">
    <name type="scientific">Dermatophagoides farinae</name>
    <name type="common">American house dust mite</name>
    <dbReference type="NCBI Taxonomy" id="6954"/>
    <lineage>
        <taxon>Eukaryota</taxon>
        <taxon>Metazoa</taxon>
        <taxon>Ecdysozoa</taxon>
        <taxon>Arthropoda</taxon>
        <taxon>Chelicerata</taxon>
        <taxon>Arachnida</taxon>
        <taxon>Acari</taxon>
        <taxon>Acariformes</taxon>
        <taxon>Sarcoptiformes</taxon>
        <taxon>Astigmata</taxon>
        <taxon>Psoroptidia</taxon>
        <taxon>Analgoidea</taxon>
        <taxon>Pyroglyphidae</taxon>
        <taxon>Dermatophagoidinae</taxon>
        <taxon>Dermatophagoides</taxon>
    </lineage>
</organism>
<keyword evidence="2" id="KW-1185">Reference proteome</keyword>